<dbReference type="NCBIfam" id="TIGR04141">
    <property type="entry name" value="TIGR04141 family sporadically distributed protein"/>
    <property type="match status" value="1"/>
</dbReference>
<proteinExistence type="predicted"/>
<accession>A0A2V4I200</accession>
<comment type="caution">
    <text evidence="1">The sequence shown here is derived from an EMBL/GenBank/DDBJ whole genome shotgun (WGS) entry which is preliminary data.</text>
</comment>
<organism evidence="1 2">
    <name type="scientific">Pseudomonas soli</name>
    <dbReference type="NCBI Taxonomy" id="1306993"/>
    <lineage>
        <taxon>Bacteria</taxon>
        <taxon>Pseudomonadati</taxon>
        <taxon>Pseudomonadota</taxon>
        <taxon>Gammaproteobacteria</taxon>
        <taxon>Pseudomonadales</taxon>
        <taxon>Pseudomonadaceae</taxon>
        <taxon>Pseudomonas</taxon>
    </lineage>
</organism>
<dbReference type="RefSeq" id="WP_110701199.1">
    <property type="nucleotide sequence ID" value="NZ_QJRO01000009.1"/>
</dbReference>
<dbReference type="InterPro" id="IPR026487">
    <property type="entry name" value="CHP04141"/>
</dbReference>
<sequence length="540" mass="61716">MKKQLKERKEKLSIYLVKNKNTSDNICLNLENSQSPIHLEAKGLESSKLYIKKLQPEHSPPWTRLFTERTEVKPDAFGNSSSVGAVFVTCTSNLKFILSFGTGHHLINEDHIERDFGLKVTLNSVAPSKLRSLDKASYDHNPLNYRTQSTKEVDIFDLHMNSEIEMLYAVTGVSTVKEFGSHVTGRDALTVITSTNLDSLCEILDAAAAKYQQKLPDAFEWVDNIGKVRDVEHIEILDLELEGKLCQNNLSDLWLGEPEIVDWENHVGYSFDLYGRTERHIVLSIDDLISHLSNKKQQATIENLKQTHIHINNSEYQSIKSWSAYRCLYAELDYSGDKYVLRNSTWYKINTNFVERINNQLSNLKTYNHTLPTYSHDREDEYNQHLEKVDSTYSLLDKKNVKLGGPYDKMEFCDLVKDGTDIIHVKYYRSSSTLSHLFSQGCVSAEAFVIDPDFRQKLNSKLPTSIQLKNPSDRPDPSQYKIVYAIATTKKIPDELPFFSKVTLKNAIRTLNGLNYTVALTAIPVDPTVLVRKKIKPNKI</sequence>
<dbReference type="Pfam" id="PF19614">
    <property type="entry name" value="DUF6119"/>
    <property type="match status" value="1"/>
</dbReference>
<evidence type="ECO:0000313" key="2">
    <source>
        <dbReference type="Proteomes" id="UP000247620"/>
    </source>
</evidence>
<evidence type="ECO:0000313" key="1">
    <source>
        <dbReference type="EMBL" id="PYB80623.1"/>
    </source>
</evidence>
<dbReference type="Proteomes" id="UP000247620">
    <property type="component" value="Unassembled WGS sequence"/>
</dbReference>
<name>A0A2V4I200_9PSED</name>
<protein>
    <submittedName>
        <fullName evidence="1">Sporadically distributed protein, TIGR04141 family</fullName>
    </submittedName>
</protein>
<reference evidence="1 2" key="1">
    <citation type="submission" date="2018-06" db="EMBL/GenBank/DDBJ databases">
        <title>Pseudomonas diversity within urban Lake Michigan freshwaters.</title>
        <authorList>
            <person name="Batrich M."/>
            <person name="Hatzopoulos T."/>
            <person name="Putonti C."/>
        </authorList>
    </citation>
    <scope>NUCLEOTIDE SEQUENCE [LARGE SCALE GENOMIC DNA]</scope>
    <source>
        <strain evidence="1 2">LBp-160603</strain>
    </source>
</reference>
<gene>
    <name evidence="1" type="ORF">DMX07_15680</name>
</gene>
<dbReference type="AlphaFoldDB" id="A0A2V4I200"/>
<dbReference type="EMBL" id="QJRO01000009">
    <property type="protein sequence ID" value="PYB80623.1"/>
    <property type="molecule type" value="Genomic_DNA"/>
</dbReference>